<dbReference type="OrthoDB" id="5394791at2759"/>
<keyword evidence="1" id="KW-0732">Signal</keyword>
<sequence length="121" mass="12917">MRFTSLLLLAPFLAAATPEPVREIDTRIIPDSSPVEARDALEARDLNPDLTKRACKSNGCRCLKGYPGIWCGNCVRNGAWVVELLGTGGSQEHVYQCNSNGGCCDYGYATDCKGGATGRCG</sequence>
<reference evidence="3" key="1">
    <citation type="submission" date="2017-02" db="EMBL/GenBank/DDBJ databases">
        <authorList>
            <person name="Tafer H."/>
            <person name="Lopandic K."/>
        </authorList>
    </citation>
    <scope>NUCLEOTIDE SEQUENCE [LARGE SCALE GENOMIC DNA]</scope>
    <source>
        <strain evidence="3">CBS 366.77</strain>
    </source>
</reference>
<accession>A0A3A2Z9H9</accession>
<gene>
    <name evidence="2" type="ORF">PHISCL_07895</name>
</gene>
<dbReference type="Proteomes" id="UP000266188">
    <property type="component" value="Unassembled WGS sequence"/>
</dbReference>
<protein>
    <submittedName>
        <fullName evidence="2">Uncharacterized protein</fullName>
    </submittedName>
</protein>
<comment type="caution">
    <text evidence="2">The sequence shown here is derived from an EMBL/GenBank/DDBJ whole genome shotgun (WGS) entry which is preliminary data.</text>
</comment>
<feature type="signal peptide" evidence="1">
    <location>
        <begin position="1"/>
        <end position="16"/>
    </location>
</feature>
<name>A0A3A2Z9H9_9EURO</name>
<evidence type="ECO:0000313" key="2">
    <source>
        <dbReference type="EMBL" id="RJE19779.1"/>
    </source>
</evidence>
<dbReference type="AlphaFoldDB" id="A0A3A2Z9H9"/>
<keyword evidence="3" id="KW-1185">Reference proteome</keyword>
<organism evidence="2 3">
    <name type="scientific">Aspergillus sclerotialis</name>
    <dbReference type="NCBI Taxonomy" id="2070753"/>
    <lineage>
        <taxon>Eukaryota</taxon>
        <taxon>Fungi</taxon>
        <taxon>Dikarya</taxon>
        <taxon>Ascomycota</taxon>
        <taxon>Pezizomycotina</taxon>
        <taxon>Eurotiomycetes</taxon>
        <taxon>Eurotiomycetidae</taxon>
        <taxon>Eurotiales</taxon>
        <taxon>Aspergillaceae</taxon>
        <taxon>Aspergillus</taxon>
        <taxon>Aspergillus subgen. Polypaecilum</taxon>
    </lineage>
</organism>
<feature type="chain" id="PRO_5017441751" evidence="1">
    <location>
        <begin position="17"/>
        <end position="121"/>
    </location>
</feature>
<proteinExistence type="predicted"/>
<evidence type="ECO:0000256" key="1">
    <source>
        <dbReference type="SAM" id="SignalP"/>
    </source>
</evidence>
<evidence type="ECO:0000313" key="3">
    <source>
        <dbReference type="Proteomes" id="UP000266188"/>
    </source>
</evidence>
<dbReference type="EMBL" id="MVGC01000371">
    <property type="protein sequence ID" value="RJE19779.1"/>
    <property type="molecule type" value="Genomic_DNA"/>
</dbReference>